<dbReference type="AlphaFoldDB" id="A0A7T0C2K0"/>
<dbReference type="InterPro" id="IPR013780">
    <property type="entry name" value="Glyco_hydro_b"/>
</dbReference>
<dbReference type="InterPro" id="IPR029063">
    <property type="entry name" value="SAM-dependent_MTases_sf"/>
</dbReference>
<protein>
    <recommendedName>
        <fullName evidence="4">S-adenosylmethionine-dependent methyltransferase domain-containing protein</fullName>
    </recommendedName>
</protein>
<reference evidence="6" key="1">
    <citation type="submission" date="2020-02" db="EMBL/GenBank/DDBJ databases">
        <title>Genomic and physiological characterization of two novel Nitrospinaceae genera.</title>
        <authorList>
            <person name="Mueller A.J."/>
            <person name="Jung M.-Y."/>
            <person name="Strachan C.R."/>
            <person name="Herbold C.W."/>
            <person name="Kirkegaard R.H."/>
            <person name="Daims H."/>
        </authorList>
    </citation>
    <scope>NUCLEOTIDE SEQUENCE [LARGE SCALE GENOMIC DNA]</scope>
</reference>
<proteinExistence type="predicted"/>
<accession>A0A7T0C2K0</accession>
<keyword evidence="3" id="KW-0949">S-adenosyl-L-methionine</keyword>
<evidence type="ECO:0000313" key="6">
    <source>
        <dbReference type="Proteomes" id="UP000594464"/>
    </source>
</evidence>
<dbReference type="GO" id="GO:0008168">
    <property type="term" value="F:methyltransferase activity"/>
    <property type="evidence" value="ECO:0007669"/>
    <property type="project" value="UniProtKB-KW"/>
</dbReference>
<dbReference type="EMBL" id="CP048620">
    <property type="protein sequence ID" value="QPJ65363.1"/>
    <property type="molecule type" value="Genomic_DNA"/>
</dbReference>
<dbReference type="GO" id="GO:0032259">
    <property type="term" value="P:methylation"/>
    <property type="evidence" value="ECO:0007669"/>
    <property type="project" value="UniProtKB-KW"/>
</dbReference>
<dbReference type="SUPFAM" id="SSF53335">
    <property type="entry name" value="S-adenosyl-L-methionine-dependent methyltransferases"/>
    <property type="match status" value="1"/>
</dbReference>
<sequence length="296" mass="33454">MKDIDFKAFFDYELLDCGDFKKLERFGPFRFVRPAPQAVWPQSLEPGQWQDVAGTFQHLKQSKKAASGEWKFKTKLPADGWPVRYKDHTFWVNPTPFGHFGLFPEQAFQWEWLAQSVSESKAESLNLLNLFGYTGASTLMVAAQGAQVTHLDASKTSVSWARSNFEHSGMQDKPVRWIVDDAVKFLNREKRRERSYDGIIMDPPSFGRGPKGEVWKIENALPELMTACRDILSDEPALILLTTHTPGFSGITLKNLIEQYLLAPGKAPCESGEMYIPCSNGPALPNGFYARWNAGR</sequence>
<evidence type="ECO:0000259" key="4">
    <source>
        <dbReference type="Pfam" id="PF10672"/>
    </source>
</evidence>
<evidence type="ECO:0000256" key="1">
    <source>
        <dbReference type="ARBA" id="ARBA00022603"/>
    </source>
</evidence>
<dbReference type="InterPro" id="IPR019614">
    <property type="entry name" value="SAM-dep_methyl-trfase"/>
</dbReference>
<keyword evidence="1" id="KW-0489">Methyltransferase</keyword>
<evidence type="ECO:0000256" key="2">
    <source>
        <dbReference type="ARBA" id="ARBA00022679"/>
    </source>
</evidence>
<dbReference type="KEGG" id="nva:G3M78_08150"/>
<gene>
    <name evidence="5" type="ORF">G3M78_08150</name>
</gene>
<name>A0A7T0C2K0_9BACT</name>
<evidence type="ECO:0000256" key="3">
    <source>
        <dbReference type="ARBA" id="ARBA00022691"/>
    </source>
</evidence>
<dbReference type="PANTHER" id="PTHR43042:SF2">
    <property type="entry name" value="SAM-DEPENDENT METHYLTRANSFERASE"/>
    <property type="match status" value="1"/>
</dbReference>
<dbReference type="Gene3D" id="2.60.40.1180">
    <property type="entry name" value="Golgi alpha-mannosidase II"/>
    <property type="match status" value="1"/>
</dbReference>
<dbReference type="Gene3D" id="3.40.50.150">
    <property type="entry name" value="Vaccinia Virus protein VP39"/>
    <property type="match status" value="1"/>
</dbReference>
<dbReference type="Proteomes" id="UP000594464">
    <property type="component" value="Chromosome"/>
</dbReference>
<feature type="domain" description="S-adenosylmethionine-dependent methyltransferase" evidence="4">
    <location>
        <begin position="78"/>
        <end position="227"/>
    </location>
</feature>
<evidence type="ECO:0000313" key="5">
    <source>
        <dbReference type="EMBL" id="QPJ65363.1"/>
    </source>
</evidence>
<dbReference type="CDD" id="cd02440">
    <property type="entry name" value="AdoMet_MTases"/>
    <property type="match status" value="1"/>
</dbReference>
<keyword evidence="2" id="KW-0808">Transferase</keyword>
<dbReference type="Pfam" id="PF10672">
    <property type="entry name" value="Methyltrans_SAM"/>
    <property type="match status" value="1"/>
</dbReference>
<organism evidence="5 6">
    <name type="scientific">Candidatus Nitrohelix vancouverensis</name>
    <dbReference type="NCBI Taxonomy" id="2705534"/>
    <lineage>
        <taxon>Bacteria</taxon>
        <taxon>Pseudomonadati</taxon>
        <taxon>Nitrospinota/Tectimicrobiota group</taxon>
        <taxon>Nitrospinota</taxon>
        <taxon>Nitrospinia</taxon>
        <taxon>Nitrospinales</taxon>
        <taxon>Nitrospinaceae</taxon>
        <taxon>Candidatus Nitrohelix</taxon>
    </lineage>
</organism>
<dbReference type="PANTHER" id="PTHR43042">
    <property type="entry name" value="SAM-DEPENDENT METHYLTRANSFERASE"/>
    <property type="match status" value="1"/>
</dbReference>